<dbReference type="GO" id="GO:0070182">
    <property type="term" value="F:DNA polymerase binding"/>
    <property type="evidence" value="ECO:0007669"/>
    <property type="project" value="TreeGrafter"/>
</dbReference>
<dbReference type="EMBL" id="JAUIZM010000001">
    <property type="protein sequence ID" value="KAK1403774.1"/>
    <property type="molecule type" value="Genomic_DNA"/>
</dbReference>
<evidence type="ECO:0000256" key="1">
    <source>
        <dbReference type="SAM" id="MobiDB-lite"/>
    </source>
</evidence>
<feature type="region of interest" description="Disordered" evidence="1">
    <location>
        <begin position="1"/>
        <end position="45"/>
    </location>
</feature>
<dbReference type="Proteomes" id="UP001237642">
    <property type="component" value="Unassembled WGS sequence"/>
</dbReference>
<dbReference type="PANTHER" id="PTHR28637:SF13">
    <property type="entry name" value="EXPRESSED PROTEIN"/>
    <property type="match status" value="1"/>
</dbReference>
<evidence type="ECO:0000259" key="2">
    <source>
        <dbReference type="SMART" id="SM01075"/>
    </source>
</evidence>
<reference evidence="3" key="2">
    <citation type="submission" date="2023-05" db="EMBL/GenBank/DDBJ databases">
        <authorList>
            <person name="Schelkunov M.I."/>
        </authorList>
    </citation>
    <scope>NUCLEOTIDE SEQUENCE</scope>
    <source>
        <strain evidence="3">Hsosn_3</strain>
        <tissue evidence="3">Leaf</tissue>
    </source>
</reference>
<dbReference type="GO" id="GO:0000076">
    <property type="term" value="P:DNA replication checkpoint signaling"/>
    <property type="evidence" value="ECO:0007669"/>
    <property type="project" value="TreeGrafter"/>
</dbReference>
<dbReference type="GO" id="GO:0000278">
    <property type="term" value="P:mitotic cell cycle"/>
    <property type="evidence" value="ECO:0007669"/>
    <property type="project" value="TreeGrafter"/>
</dbReference>
<name>A0AAD8NBI9_9APIA</name>
<dbReference type="GO" id="GO:0005634">
    <property type="term" value="C:nucleus"/>
    <property type="evidence" value="ECO:0007669"/>
    <property type="project" value="TreeGrafter"/>
</dbReference>
<dbReference type="CDD" id="cd08674">
    <property type="entry name" value="Cdt1_m"/>
    <property type="match status" value="1"/>
</dbReference>
<keyword evidence="4" id="KW-1185">Reference proteome</keyword>
<feature type="domain" description="CDT1 Geminin-binding" evidence="2">
    <location>
        <begin position="55"/>
        <end position="178"/>
    </location>
</feature>
<evidence type="ECO:0000313" key="4">
    <source>
        <dbReference type="Proteomes" id="UP001237642"/>
    </source>
</evidence>
<dbReference type="InterPro" id="IPR036390">
    <property type="entry name" value="WH_DNA-bd_sf"/>
</dbReference>
<comment type="caution">
    <text evidence="3">The sequence shown here is derived from an EMBL/GenBank/DDBJ whole genome shotgun (WGS) entry which is preliminary data.</text>
</comment>
<evidence type="ECO:0000313" key="3">
    <source>
        <dbReference type="EMBL" id="KAK1403774.1"/>
    </source>
</evidence>
<dbReference type="SMART" id="SM01075">
    <property type="entry name" value="CDT1"/>
    <property type="match status" value="1"/>
</dbReference>
<gene>
    <name evidence="3" type="ORF">POM88_003379</name>
</gene>
<proteinExistence type="predicted"/>
<dbReference type="PANTHER" id="PTHR28637">
    <property type="entry name" value="DNA REPLICATION FACTOR CDT1"/>
    <property type="match status" value="1"/>
</dbReference>
<dbReference type="InterPro" id="IPR014939">
    <property type="entry name" value="CDT1_Gemini-bd-like"/>
</dbReference>
<dbReference type="GO" id="GO:0030174">
    <property type="term" value="P:regulation of DNA-templated DNA replication initiation"/>
    <property type="evidence" value="ECO:0007669"/>
    <property type="project" value="InterPro"/>
</dbReference>
<dbReference type="AlphaFoldDB" id="A0AAD8NBI9"/>
<dbReference type="GO" id="GO:0071163">
    <property type="term" value="P:DNA replication preinitiation complex assembly"/>
    <property type="evidence" value="ECO:0007669"/>
    <property type="project" value="InterPro"/>
</dbReference>
<dbReference type="GO" id="GO:0003677">
    <property type="term" value="F:DNA binding"/>
    <property type="evidence" value="ECO:0007669"/>
    <property type="project" value="InterPro"/>
</dbReference>
<dbReference type="SUPFAM" id="SSF46785">
    <property type="entry name" value="Winged helix' DNA-binding domain"/>
    <property type="match status" value="1"/>
</dbReference>
<organism evidence="3 4">
    <name type="scientific">Heracleum sosnowskyi</name>
    <dbReference type="NCBI Taxonomy" id="360622"/>
    <lineage>
        <taxon>Eukaryota</taxon>
        <taxon>Viridiplantae</taxon>
        <taxon>Streptophyta</taxon>
        <taxon>Embryophyta</taxon>
        <taxon>Tracheophyta</taxon>
        <taxon>Spermatophyta</taxon>
        <taxon>Magnoliopsida</taxon>
        <taxon>eudicotyledons</taxon>
        <taxon>Gunneridae</taxon>
        <taxon>Pentapetalae</taxon>
        <taxon>asterids</taxon>
        <taxon>campanulids</taxon>
        <taxon>Apiales</taxon>
        <taxon>Apiaceae</taxon>
        <taxon>Apioideae</taxon>
        <taxon>apioid superclade</taxon>
        <taxon>Tordylieae</taxon>
        <taxon>Tordyliinae</taxon>
        <taxon>Heracleum</taxon>
    </lineage>
</organism>
<sequence>MEHMQPDQIEQTVKGENYQNAAEKSSDFKSDILSRTPAKANETLPNKYRRDATELPQKYKTISDFFDGMTTSVRLLSLRKKSTTFRNISTQVQILARREFLYKHLAKIKYILPEAVKTERILIHNEKNRCMEPEMKISLLFDIVEGHDEGSDYLALRSLFTSRYTHHNILVEKREVEEQIDLLEKLGPDWIGKKLAPSGDILYKSVSHSLFIYCDTIC</sequence>
<dbReference type="Pfam" id="PF08839">
    <property type="entry name" value="CDT1"/>
    <property type="match status" value="1"/>
</dbReference>
<protein>
    <recommendedName>
        <fullName evidence="2">CDT1 Geminin-binding domain-containing protein</fullName>
    </recommendedName>
</protein>
<accession>A0AAD8NBI9</accession>
<dbReference type="InterPro" id="IPR045173">
    <property type="entry name" value="Cdt1"/>
</dbReference>
<reference evidence="3" key="1">
    <citation type="submission" date="2023-02" db="EMBL/GenBank/DDBJ databases">
        <title>Genome of toxic invasive species Heracleum sosnowskyi carries increased number of genes despite the absence of recent whole-genome duplications.</title>
        <authorList>
            <person name="Schelkunov M."/>
            <person name="Shtratnikova V."/>
            <person name="Makarenko M."/>
            <person name="Klepikova A."/>
            <person name="Omelchenko D."/>
            <person name="Novikova G."/>
            <person name="Obukhova E."/>
            <person name="Bogdanov V."/>
            <person name="Penin A."/>
            <person name="Logacheva M."/>
        </authorList>
    </citation>
    <scope>NUCLEOTIDE SEQUENCE</scope>
    <source>
        <strain evidence="3">Hsosn_3</strain>
        <tissue evidence="3">Leaf</tissue>
    </source>
</reference>